<feature type="transmembrane region" description="Helical" evidence="1">
    <location>
        <begin position="167"/>
        <end position="188"/>
    </location>
</feature>
<proteinExistence type="predicted"/>
<protein>
    <submittedName>
        <fullName evidence="2">ABC transporter protein EcsB</fullName>
    </submittedName>
</protein>
<evidence type="ECO:0000256" key="1">
    <source>
        <dbReference type="SAM" id="Phobius"/>
    </source>
</evidence>
<dbReference type="OrthoDB" id="1710898at2"/>
<feature type="transmembrane region" description="Helical" evidence="1">
    <location>
        <begin position="442"/>
        <end position="466"/>
    </location>
</feature>
<keyword evidence="1" id="KW-1133">Transmembrane helix</keyword>
<keyword evidence="1" id="KW-0472">Membrane</keyword>
<feature type="transmembrane region" description="Helical" evidence="1">
    <location>
        <begin position="478"/>
        <end position="497"/>
    </location>
</feature>
<dbReference type="RefSeq" id="WP_091188354.1">
    <property type="nucleotide sequence ID" value="NZ_FOMT01000004.1"/>
</dbReference>
<feature type="transmembrane region" description="Helical" evidence="1">
    <location>
        <begin position="326"/>
        <end position="346"/>
    </location>
</feature>
<keyword evidence="3" id="KW-1185">Reference proteome</keyword>
<feature type="transmembrane region" description="Helical" evidence="1">
    <location>
        <begin position="91"/>
        <end position="112"/>
    </location>
</feature>
<dbReference type="Proteomes" id="UP000198855">
    <property type="component" value="Unassembled WGS sequence"/>
</dbReference>
<feature type="transmembrane region" description="Helical" evidence="1">
    <location>
        <begin position="200"/>
        <end position="217"/>
    </location>
</feature>
<feature type="transmembrane region" description="Helical" evidence="1">
    <location>
        <begin position="47"/>
        <end position="71"/>
    </location>
</feature>
<reference evidence="3" key="1">
    <citation type="submission" date="2016-10" db="EMBL/GenBank/DDBJ databases">
        <authorList>
            <person name="Varghese N."/>
            <person name="Submissions S."/>
        </authorList>
    </citation>
    <scope>NUCLEOTIDE SEQUENCE [LARGE SCALE GENOMIC DNA]</scope>
    <source>
        <strain evidence="3">CGMCC 1.10784</strain>
    </source>
</reference>
<feature type="transmembrane region" description="Helical" evidence="1">
    <location>
        <begin position="229"/>
        <end position="247"/>
    </location>
</feature>
<evidence type="ECO:0000313" key="2">
    <source>
        <dbReference type="EMBL" id="SFE81822.1"/>
    </source>
</evidence>
<dbReference type="STRING" id="1045775.SAMN05216378_4181"/>
<dbReference type="AlphaFoldDB" id="A0A1I2DME6"/>
<name>A0A1I2DME6_9BACL</name>
<evidence type="ECO:0000313" key="3">
    <source>
        <dbReference type="Proteomes" id="UP000198855"/>
    </source>
</evidence>
<feature type="transmembrane region" description="Helical" evidence="1">
    <location>
        <begin position="412"/>
        <end position="436"/>
    </location>
</feature>
<feature type="transmembrane region" description="Helical" evidence="1">
    <location>
        <begin position="503"/>
        <end position="523"/>
    </location>
</feature>
<keyword evidence="1" id="KW-0812">Transmembrane</keyword>
<gene>
    <name evidence="2" type="ORF">SAMN05216378_4181</name>
</gene>
<sequence length="534" mass="59845">MLRTFNTLFSIRTSSAVNRLIYYAQKLPLVGRTIKDTQYANLEGKRAIAVIAFLLHVIWGFVSKLAFLGLMVYLPAVAMSGTLSQEDQLSLFLHIFLLLSFVAAGVASVTVLETKREKYIAVKLMRMKPAAYMQALLGYRYCSYFIYYLPAMLLFTSFLNVPILQGVALAVSVTLWRVFCEYVHLILFQKTGIVLIKNNAVVWLAIGIGYGSAYLPLLLNWTPTSGELLLLWPVTLVIAVLGAIAAMQLKRYPDYRTAVDAATKRDDPLLDIGRMFVEANKKQVESKDIDYTSMVGQTAPYKSREGYAYLNALFFARHRSLLLRPLWNRMAIIGALGVIGIAFAVIDPDKASSLSAKWSTGLPWLIWVMNFMSIGEKACKAIFYNCDLSLMRYSFYRNAAERHFRERLYRICGYNLALAALLGAALTGFALTAGGVPSEELLLTLICLLALAVFFSIHHLFLYYMLQPYSTELNMKNPFFFVVNFAVSMAFVLALILEADAAALAIATVAITIVYFVTALILVKKWGPRTFRVK</sequence>
<organism evidence="2 3">
    <name type="scientific">Paenibacillus catalpae</name>
    <dbReference type="NCBI Taxonomy" id="1045775"/>
    <lineage>
        <taxon>Bacteria</taxon>
        <taxon>Bacillati</taxon>
        <taxon>Bacillota</taxon>
        <taxon>Bacilli</taxon>
        <taxon>Bacillales</taxon>
        <taxon>Paenibacillaceae</taxon>
        <taxon>Paenibacillus</taxon>
    </lineage>
</organism>
<feature type="transmembrane region" description="Helical" evidence="1">
    <location>
        <begin position="358"/>
        <end position="375"/>
    </location>
</feature>
<accession>A0A1I2DME6</accession>
<dbReference type="EMBL" id="FOMT01000004">
    <property type="protein sequence ID" value="SFE81822.1"/>
    <property type="molecule type" value="Genomic_DNA"/>
</dbReference>
<feature type="transmembrane region" description="Helical" evidence="1">
    <location>
        <begin position="132"/>
        <end position="155"/>
    </location>
</feature>